<reference evidence="2" key="1">
    <citation type="journal article" date="2023" name="G3 (Bethesda)">
        <title>Genome assembly and association tests identify interacting loci associated with vigor, precocity, and sex in interspecific pistachio rootstocks.</title>
        <authorList>
            <person name="Palmer W."/>
            <person name="Jacygrad E."/>
            <person name="Sagayaradj S."/>
            <person name="Cavanaugh K."/>
            <person name="Han R."/>
            <person name="Bertier L."/>
            <person name="Beede B."/>
            <person name="Kafkas S."/>
            <person name="Golino D."/>
            <person name="Preece J."/>
            <person name="Michelmore R."/>
        </authorList>
    </citation>
    <scope>NUCLEOTIDE SEQUENCE [LARGE SCALE GENOMIC DNA]</scope>
</reference>
<comment type="caution">
    <text evidence="1">The sequence shown here is derived from an EMBL/GenBank/DDBJ whole genome shotgun (WGS) entry which is preliminary data.</text>
</comment>
<name>A0ACC0YWH4_9ROSI</name>
<evidence type="ECO:0000313" key="1">
    <source>
        <dbReference type="EMBL" id="KAJ0043089.1"/>
    </source>
</evidence>
<gene>
    <name evidence="1" type="ORF">Pint_18551</name>
</gene>
<protein>
    <submittedName>
        <fullName evidence="1">Uncharacterized protein</fullName>
    </submittedName>
</protein>
<keyword evidence="2" id="KW-1185">Reference proteome</keyword>
<accession>A0ACC0YWH4</accession>
<sequence>MAEIEVEEKQLMAKIAKIIDDIRTSFATHNRKLKELRAVRSKCPSAAQFFSAFSKTLIPLFGAQRRTALAERVVRFVSAFAVNNNDGFLEDFFKFLLVGAVAANKTARFRACQIISEIIMRLPDDTEVSDEVLDEVIECMKVRVGDKVPVIRTFAIRSLSRFVNDSDNSDILYLFLELLPLEQNAEVRKAIVLSLPPSNATSKAIVSCSLDVSESVRKAAYLVLANKFPLQSLSIKLRALILQRGLADRSEAVSKECLKLLKDHWLAKSCNGNPVELLKYLDVETYELVGESVMQVLLRAGLVKVSDGESIREYISSAGDETEVMLGDSSHDNQRIKLMEPEVALYWRSLCRHLQVEAQAKGSEAAATLGTEAAVYAAEASDKHDLLERILPVTVSDYVDLVKIHIDAGPNYRFASRQLLLLGEMLDFSDSTIRKVASAFVQDLLHRPLEYEVVDDGNKFVIGDGINLGGDKDWANAVSRLARKVHAAAGEFEEVIFEVVKELAQPCRERIADFMQWMHCLAVTGLLLENAKSFHLVQGKATEFAELLKSLLLPGAKHVHLDVQRVAVRCLGLFGILENKPSEELVKQLRLSFAKAPPTISIMACKALFDLGMWHGLPEVDKAIGQDLSFQPQADKMTFTPINLSETDEDLNIELLDLLYSGLETSDWGKSLEGDETESIQAVLGEGFAKILLLSEKYPSIPAALHHLILAKLINLYFSNESKDLQRLKQCLSIFFEHYASLSANHKKCLSEAFVPVMHSMWPGIYGNAGGSSIVVSNKRKRAVQASKFMLQMMQAPLYAKGKEVEGENGRRETSETLDSKEPSLQCGEEGLAIRIATEVLSFHMKKTPAERSYVSALCRILVLLHFRLLEQGAIKLMRKLLSRVFESVSAEKDLVKELKQMAERLKGLERHPDEELSQDEANNIFGKYIPFQKRYFRSLGIDFNLDASAPAAVPQTPAPCSTRPTRSRRRVKREQTSSDEEDSHTSIQSMVPNIPGATSTRSQRASKTAAMTKMTAKTDRIRIEEDDEEESSESEVTSDDDSDQFSE</sequence>
<dbReference type="Proteomes" id="UP001163603">
    <property type="component" value="Chromosome 4"/>
</dbReference>
<organism evidence="1 2">
    <name type="scientific">Pistacia integerrima</name>
    <dbReference type="NCBI Taxonomy" id="434235"/>
    <lineage>
        <taxon>Eukaryota</taxon>
        <taxon>Viridiplantae</taxon>
        <taxon>Streptophyta</taxon>
        <taxon>Embryophyta</taxon>
        <taxon>Tracheophyta</taxon>
        <taxon>Spermatophyta</taxon>
        <taxon>Magnoliopsida</taxon>
        <taxon>eudicotyledons</taxon>
        <taxon>Gunneridae</taxon>
        <taxon>Pentapetalae</taxon>
        <taxon>rosids</taxon>
        <taxon>malvids</taxon>
        <taxon>Sapindales</taxon>
        <taxon>Anacardiaceae</taxon>
        <taxon>Pistacia</taxon>
    </lineage>
</organism>
<proteinExistence type="predicted"/>
<dbReference type="EMBL" id="CM047739">
    <property type="protein sequence ID" value="KAJ0043089.1"/>
    <property type="molecule type" value="Genomic_DNA"/>
</dbReference>
<evidence type="ECO:0000313" key="2">
    <source>
        <dbReference type="Proteomes" id="UP001163603"/>
    </source>
</evidence>